<proteinExistence type="predicted"/>
<gene>
    <name evidence="3" type="ORF">KUV26_08835</name>
</gene>
<keyword evidence="4" id="KW-1185">Reference proteome</keyword>
<dbReference type="RefSeq" id="WP_222508077.1">
    <property type="nucleotide sequence ID" value="NZ_JAHVJA010000003.1"/>
</dbReference>
<dbReference type="EMBL" id="JAHVJA010000003">
    <property type="protein sequence ID" value="MBY6139535.1"/>
    <property type="molecule type" value="Genomic_DNA"/>
</dbReference>
<comment type="caution">
    <text evidence="3">The sequence shown here is derived from an EMBL/GenBank/DDBJ whole genome shotgun (WGS) entry which is preliminary data.</text>
</comment>
<feature type="domain" description="TadE-like" evidence="2">
    <location>
        <begin position="20"/>
        <end position="62"/>
    </location>
</feature>
<dbReference type="InterPro" id="IPR012495">
    <property type="entry name" value="TadE-like_dom"/>
</dbReference>
<keyword evidence="1" id="KW-0812">Transmembrane</keyword>
<sequence length="167" mass="17534">MGDAKHTAAGWAAFRKGEEGAVLVEFALMLPLMLLVFAVIIEGGRMMWSYQAAVSGVRDAARYLARVAPQDICSSGGSVAAHQPQLLDIVRESISGDALFPAGLAVTSVTPSLTCQAGSYRISPAPVVEVRANLTMTFPFTGVFALNGGSLNTINTVITDQSRVFGT</sequence>
<keyword evidence="1" id="KW-0472">Membrane</keyword>
<accession>A0ABS7NEE1</accession>
<keyword evidence="1" id="KW-1133">Transmembrane helix</keyword>
<evidence type="ECO:0000313" key="4">
    <source>
        <dbReference type="Proteomes" id="UP000766629"/>
    </source>
</evidence>
<dbReference type="Pfam" id="PF07811">
    <property type="entry name" value="TadE"/>
    <property type="match status" value="1"/>
</dbReference>
<name>A0ABS7NEE1_9RHOB</name>
<dbReference type="Proteomes" id="UP000766629">
    <property type="component" value="Unassembled WGS sequence"/>
</dbReference>
<evidence type="ECO:0000256" key="1">
    <source>
        <dbReference type="SAM" id="Phobius"/>
    </source>
</evidence>
<feature type="transmembrane region" description="Helical" evidence="1">
    <location>
        <begin position="20"/>
        <end position="41"/>
    </location>
</feature>
<evidence type="ECO:0000259" key="2">
    <source>
        <dbReference type="Pfam" id="PF07811"/>
    </source>
</evidence>
<evidence type="ECO:0000313" key="3">
    <source>
        <dbReference type="EMBL" id="MBY6139535.1"/>
    </source>
</evidence>
<reference evidence="3 4" key="1">
    <citation type="submission" date="2021-06" db="EMBL/GenBank/DDBJ databases">
        <title>50 bacteria genomes isolated from Dapeng, Shenzhen, China.</title>
        <authorList>
            <person name="Zheng W."/>
            <person name="Yu S."/>
            <person name="Huang Y."/>
        </authorList>
    </citation>
    <scope>NUCLEOTIDE SEQUENCE [LARGE SCALE GENOMIC DNA]</scope>
    <source>
        <strain evidence="3 4">DP1N14-2</strain>
    </source>
</reference>
<protein>
    <submittedName>
        <fullName evidence="3">Pilus assembly protein</fullName>
    </submittedName>
</protein>
<organism evidence="3 4">
    <name type="scientific">Leisingera daeponensis</name>
    <dbReference type="NCBI Taxonomy" id="405746"/>
    <lineage>
        <taxon>Bacteria</taxon>
        <taxon>Pseudomonadati</taxon>
        <taxon>Pseudomonadota</taxon>
        <taxon>Alphaproteobacteria</taxon>
        <taxon>Rhodobacterales</taxon>
        <taxon>Roseobacteraceae</taxon>
        <taxon>Leisingera</taxon>
    </lineage>
</organism>